<gene>
    <name evidence="1" type="ORF">R1flu_014474</name>
</gene>
<dbReference type="AlphaFoldDB" id="A0ABD1YGG0"/>
<name>A0ABD1YGG0_9MARC</name>
<protein>
    <submittedName>
        <fullName evidence="1">Uncharacterized protein</fullName>
    </submittedName>
</protein>
<evidence type="ECO:0000313" key="2">
    <source>
        <dbReference type="Proteomes" id="UP001605036"/>
    </source>
</evidence>
<sequence>MVTLTRKQAGNSWQIETSAVAKGLELLWNKGIIVAEDSKKAVHQGEIKAASTMEELALSPEGMATVPEVADWW</sequence>
<accession>A0ABD1YGG0</accession>
<organism evidence="1 2">
    <name type="scientific">Riccia fluitans</name>
    <dbReference type="NCBI Taxonomy" id="41844"/>
    <lineage>
        <taxon>Eukaryota</taxon>
        <taxon>Viridiplantae</taxon>
        <taxon>Streptophyta</taxon>
        <taxon>Embryophyta</taxon>
        <taxon>Marchantiophyta</taxon>
        <taxon>Marchantiopsida</taxon>
        <taxon>Marchantiidae</taxon>
        <taxon>Marchantiales</taxon>
        <taxon>Ricciaceae</taxon>
        <taxon>Riccia</taxon>
    </lineage>
</organism>
<keyword evidence="2" id="KW-1185">Reference proteome</keyword>
<dbReference type="Proteomes" id="UP001605036">
    <property type="component" value="Unassembled WGS sequence"/>
</dbReference>
<dbReference type="EMBL" id="JBHFFA010000004">
    <property type="protein sequence ID" value="KAL2629788.1"/>
    <property type="molecule type" value="Genomic_DNA"/>
</dbReference>
<comment type="caution">
    <text evidence="1">The sequence shown here is derived from an EMBL/GenBank/DDBJ whole genome shotgun (WGS) entry which is preliminary data.</text>
</comment>
<proteinExistence type="predicted"/>
<reference evidence="1 2" key="1">
    <citation type="submission" date="2024-09" db="EMBL/GenBank/DDBJ databases">
        <title>Chromosome-scale assembly of Riccia fluitans.</title>
        <authorList>
            <person name="Paukszto L."/>
            <person name="Sawicki J."/>
            <person name="Karawczyk K."/>
            <person name="Piernik-Szablinska J."/>
            <person name="Szczecinska M."/>
            <person name="Mazdziarz M."/>
        </authorList>
    </citation>
    <scope>NUCLEOTIDE SEQUENCE [LARGE SCALE GENOMIC DNA]</scope>
    <source>
        <strain evidence="1">Rf_01</strain>
        <tissue evidence="1">Aerial parts of the thallus</tissue>
    </source>
</reference>
<evidence type="ECO:0000313" key="1">
    <source>
        <dbReference type="EMBL" id="KAL2629788.1"/>
    </source>
</evidence>